<keyword evidence="1" id="KW-0472">Membrane</keyword>
<dbReference type="Proteomes" id="UP000028045">
    <property type="component" value="Unassembled WGS sequence"/>
</dbReference>
<dbReference type="EMBL" id="KL648014">
    <property type="protein sequence ID" value="KEY72784.1"/>
    <property type="molecule type" value="Genomic_DNA"/>
</dbReference>
<keyword evidence="3" id="KW-1185">Reference proteome</keyword>
<sequence length="148" mass="16274">PKVLVTGLYVGHVILLGWACVVTVSPASRSLSSSIERLLVGSATSERPKRHQNHHRADHDPAGFVALGINLRTGERPHNFTNVFESTTNSSYGLVMAFLNITWSYIGYSNVNYGFSETKRPVRKFKTAAALALTSAVIRKRPQPPGRK</sequence>
<keyword evidence="1" id="KW-0812">Transmembrane</keyword>
<protein>
    <submittedName>
        <fullName evidence="2">Uncharacterized protein</fullName>
    </submittedName>
</protein>
<dbReference type="HOGENOM" id="CLU_1763295_0_0_1"/>
<reference evidence="2 3" key="1">
    <citation type="journal article" date="2014" name="BMC Genomics">
        <title>Comparative genome sequencing reveals chemotype-specific gene clusters in the toxigenic black mold Stachybotrys.</title>
        <authorList>
            <person name="Semeiks J."/>
            <person name="Borek D."/>
            <person name="Otwinowski Z."/>
            <person name="Grishin N.V."/>
        </authorList>
    </citation>
    <scope>NUCLEOTIDE SEQUENCE [LARGE SCALE GENOMIC DNA]</scope>
    <source>
        <strain evidence="3">CBS 109288 / IBT 7711</strain>
    </source>
</reference>
<gene>
    <name evidence="2" type="ORF">S7711_09503</name>
</gene>
<organism evidence="2 3">
    <name type="scientific">Stachybotrys chartarum (strain CBS 109288 / IBT 7711)</name>
    <name type="common">Toxic black mold</name>
    <name type="synonym">Stilbospora chartarum</name>
    <dbReference type="NCBI Taxonomy" id="1280523"/>
    <lineage>
        <taxon>Eukaryota</taxon>
        <taxon>Fungi</taxon>
        <taxon>Dikarya</taxon>
        <taxon>Ascomycota</taxon>
        <taxon>Pezizomycotina</taxon>
        <taxon>Sordariomycetes</taxon>
        <taxon>Hypocreomycetidae</taxon>
        <taxon>Hypocreales</taxon>
        <taxon>Stachybotryaceae</taxon>
        <taxon>Stachybotrys</taxon>
    </lineage>
</organism>
<dbReference type="Gene3D" id="1.20.1740.10">
    <property type="entry name" value="Amino acid/polyamine transporter I"/>
    <property type="match status" value="1"/>
</dbReference>
<feature type="transmembrane region" description="Helical" evidence="1">
    <location>
        <begin position="6"/>
        <end position="27"/>
    </location>
</feature>
<dbReference type="AlphaFoldDB" id="A0A084B5F5"/>
<feature type="non-terminal residue" evidence="2">
    <location>
        <position position="1"/>
    </location>
</feature>
<evidence type="ECO:0000313" key="2">
    <source>
        <dbReference type="EMBL" id="KEY72784.1"/>
    </source>
</evidence>
<evidence type="ECO:0000256" key="1">
    <source>
        <dbReference type="SAM" id="Phobius"/>
    </source>
</evidence>
<name>A0A084B5F5_STACB</name>
<evidence type="ECO:0000313" key="3">
    <source>
        <dbReference type="Proteomes" id="UP000028045"/>
    </source>
</evidence>
<keyword evidence="1" id="KW-1133">Transmembrane helix</keyword>
<proteinExistence type="predicted"/>
<accession>A0A084B5F5</accession>